<dbReference type="Proteomes" id="UP000218209">
    <property type="component" value="Unassembled WGS sequence"/>
</dbReference>
<evidence type="ECO:0000313" key="2">
    <source>
        <dbReference type="EMBL" id="OSX69858.1"/>
    </source>
</evidence>
<dbReference type="AlphaFoldDB" id="A0A1X6NMQ2"/>
<gene>
    <name evidence="2" type="ORF">BU14_1058s0003</name>
</gene>
<reference evidence="2 3" key="1">
    <citation type="submission" date="2017-03" db="EMBL/GenBank/DDBJ databases">
        <title>WGS assembly of Porphyra umbilicalis.</title>
        <authorList>
            <person name="Brawley S.H."/>
            <person name="Blouin N.A."/>
            <person name="Ficko-Blean E."/>
            <person name="Wheeler G.L."/>
            <person name="Lohr M."/>
            <person name="Goodson H.V."/>
            <person name="Jenkins J.W."/>
            <person name="Blaby-Haas C.E."/>
            <person name="Helliwell K.E."/>
            <person name="Chan C."/>
            <person name="Marriage T."/>
            <person name="Bhattacharya D."/>
            <person name="Klein A.S."/>
            <person name="Badis Y."/>
            <person name="Brodie J."/>
            <person name="Cao Y."/>
            <person name="Collen J."/>
            <person name="Dittami S.M."/>
            <person name="Gachon C.M."/>
            <person name="Green B.R."/>
            <person name="Karpowicz S."/>
            <person name="Kim J.W."/>
            <person name="Kudahl U."/>
            <person name="Lin S."/>
            <person name="Michel G."/>
            <person name="Mittag M."/>
            <person name="Olson B.J."/>
            <person name="Pangilinan J."/>
            <person name="Peng Y."/>
            <person name="Qiu H."/>
            <person name="Shu S."/>
            <person name="Singer J.T."/>
            <person name="Smith A.G."/>
            <person name="Sprecher B.N."/>
            <person name="Wagner V."/>
            <person name="Wang W."/>
            <person name="Wang Z.-Y."/>
            <person name="Yan J."/>
            <person name="Yarish C."/>
            <person name="Zoeuner-Riek S."/>
            <person name="Zhuang Y."/>
            <person name="Zou Y."/>
            <person name="Lindquist E.A."/>
            <person name="Grimwood J."/>
            <person name="Barry K."/>
            <person name="Rokhsar D.S."/>
            <person name="Schmutz J."/>
            <person name="Stiller J.W."/>
            <person name="Grossman A.R."/>
            <person name="Prochnik S.E."/>
        </authorList>
    </citation>
    <scope>NUCLEOTIDE SEQUENCE [LARGE SCALE GENOMIC DNA]</scope>
    <source>
        <strain evidence="2">4086291</strain>
    </source>
</reference>
<feature type="compositionally biased region" description="Low complexity" evidence="1">
    <location>
        <begin position="137"/>
        <end position="150"/>
    </location>
</feature>
<proteinExistence type="predicted"/>
<feature type="compositionally biased region" description="Low complexity" evidence="1">
    <location>
        <begin position="72"/>
        <end position="81"/>
    </location>
</feature>
<protein>
    <recommendedName>
        <fullName evidence="4">Hyaluronan/mRNA-binding protein domain-containing protein</fullName>
    </recommendedName>
</protein>
<feature type="region of interest" description="Disordered" evidence="1">
    <location>
        <begin position="31"/>
        <end position="219"/>
    </location>
</feature>
<accession>A0A1X6NMQ2</accession>
<name>A0A1X6NMQ2_PORUM</name>
<evidence type="ECO:0000256" key="1">
    <source>
        <dbReference type="SAM" id="MobiDB-lite"/>
    </source>
</evidence>
<evidence type="ECO:0000313" key="3">
    <source>
        <dbReference type="Proteomes" id="UP000218209"/>
    </source>
</evidence>
<keyword evidence="3" id="KW-1185">Reference proteome</keyword>
<feature type="compositionally biased region" description="Gly residues" evidence="1">
    <location>
        <begin position="151"/>
        <end position="163"/>
    </location>
</feature>
<sequence>MTLDEFLKLKAETTEGLSIGAAKLSLRKANEGAEGADGFGDQKPLNKQPETHTGVIASFLKKPADSSSVGTAKKAPAVKSPSADKKPSVDVKDFFKGLPTGSRGGRGGYGGAPRGDSGGRGGYAPRGDSGGRGGYQGSAPRGGYTGAPRGEYGGRGGRGGRGGYNDSRGGRGGFNDSRGGRGGYNDSRSGDVRGPRMNGGAPKVPNVGDTSAFPTLGGN</sequence>
<feature type="compositionally biased region" description="Basic and acidic residues" evidence="1">
    <location>
        <begin position="82"/>
        <end position="95"/>
    </location>
</feature>
<feature type="compositionally biased region" description="Gly residues" evidence="1">
    <location>
        <begin position="102"/>
        <end position="136"/>
    </location>
</feature>
<evidence type="ECO:0008006" key="4">
    <source>
        <dbReference type="Google" id="ProtNLM"/>
    </source>
</evidence>
<dbReference type="EMBL" id="KV919377">
    <property type="protein sequence ID" value="OSX69858.1"/>
    <property type="molecule type" value="Genomic_DNA"/>
</dbReference>
<organism evidence="2 3">
    <name type="scientific">Porphyra umbilicalis</name>
    <name type="common">Purple laver</name>
    <name type="synonym">Red alga</name>
    <dbReference type="NCBI Taxonomy" id="2786"/>
    <lineage>
        <taxon>Eukaryota</taxon>
        <taxon>Rhodophyta</taxon>
        <taxon>Bangiophyceae</taxon>
        <taxon>Bangiales</taxon>
        <taxon>Bangiaceae</taxon>
        <taxon>Porphyra</taxon>
    </lineage>
</organism>